<proteinExistence type="predicted"/>
<dbReference type="EMBL" id="CAJVPZ010004539">
    <property type="protein sequence ID" value="CAG8547900.1"/>
    <property type="molecule type" value="Genomic_DNA"/>
</dbReference>
<name>A0A9N9B149_9GLOM</name>
<comment type="caution">
    <text evidence="1">The sequence shown here is derived from an EMBL/GenBank/DDBJ whole genome shotgun (WGS) entry which is preliminary data.</text>
</comment>
<protein>
    <submittedName>
        <fullName evidence="1">2444_t:CDS:1</fullName>
    </submittedName>
</protein>
<feature type="non-terminal residue" evidence="1">
    <location>
        <position position="82"/>
    </location>
</feature>
<dbReference type="Proteomes" id="UP000789396">
    <property type="component" value="Unassembled WGS sequence"/>
</dbReference>
<accession>A0A9N9B149</accession>
<dbReference type="OrthoDB" id="10464445at2759"/>
<dbReference type="AlphaFoldDB" id="A0A9N9B149"/>
<gene>
    <name evidence="1" type="ORF">RFULGI_LOCUS4518</name>
</gene>
<evidence type="ECO:0000313" key="1">
    <source>
        <dbReference type="EMBL" id="CAG8547900.1"/>
    </source>
</evidence>
<evidence type="ECO:0000313" key="2">
    <source>
        <dbReference type="Proteomes" id="UP000789396"/>
    </source>
</evidence>
<reference evidence="1" key="1">
    <citation type="submission" date="2021-06" db="EMBL/GenBank/DDBJ databases">
        <authorList>
            <person name="Kallberg Y."/>
            <person name="Tangrot J."/>
            <person name="Rosling A."/>
        </authorList>
    </citation>
    <scope>NUCLEOTIDE SEQUENCE</scope>
    <source>
        <strain evidence="1">IN212</strain>
    </source>
</reference>
<sequence length="82" mass="9624">MSEEIVSEEEYTIQVSEKKEPLVKCDQMFLKVVVQTIQFDRSGEIPEEKAKIIDLINVSEFIKPIIEFAISNIRYFVNKNDR</sequence>
<keyword evidence="2" id="KW-1185">Reference proteome</keyword>
<organism evidence="1 2">
    <name type="scientific">Racocetra fulgida</name>
    <dbReference type="NCBI Taxonomy" id="60492"/>
    <lineage>
        <taxon>Eukaryota</taxon>
        <taxon>Fungi</taxon>
        <taxon>Fungi incertae sedis</taxon>
        <taxon>Mucoromycota</taxon>
        <taxon>Glomeromycotina</taxon>
        <taxon>Glomeromycetes</taxon>
        <taxon>Diversisporales</taxon>
        <taxon>Gigasporaceae</taxon>
        <taxon>Racocetra</taxon>
    </lineage>
</organism>